<dbReference type="PANTHER" id="PTHR12994">
    <property type="entry name" value="SECERNIN"/>
    <property type="match status" value="1"/>
</dbReference>
<dbReference type="Proteomes" id="UP001176940">
    <property type="component" value="Unassembled WGS sequence"/>
</dbReference>
<gene>
    <name evidence="3" type="ORF">RIMI_LOCUS7373829</name>
</gene>
<dbReference type="InterPro" id="IPR005322">
    <property type="entry name" value="Peptidase_C69"/>
</dbReference>
<evidence type="ECO:0000256" key="2">
    <source>
        <dbReference type="ARBA" id="ARBA00040986"/>
    </source>
</evidence>
<evidence type="ECO:0000313" key="4">
    <source>
        <dbReference type="Proteomes" id="UP001176940"/>
    </source>
</evidence>
<dbReference type="PANTHER" id="PTHR12994:SF16">
    <property type="entry name" value="SECERNIN-2"/>
    <property type="match status" value="1"/>
</dbReference>
<comment type="similarity">
    <text evidence="1">Belongs to the peptidase C69 family. Secernin subfamily.</text>
</comment>
<evidence type="ECO:0000256" key="1">
    <source>
        <dbReference type="ARBA" id="ARBA00005705"/>
    </source>
</evidence>
<keyword evidence="4" id="KW-1185">Reference proteome</keyword>
<dbReference type="EMBL" id="CAUEEQ010013939">
    <property type="protein sequence ID" value="CAJ0937908.1"/>
    <property type="molecule type" value="Genomic_DNA"/>
</dbReference>
<accession>A0ABN9LEC3</accession>
<reference evidence="3" key="1">
    <citation type="submission" date="2023-07" db="EMBL/GenBank/DDBJ databases">
        <authorList>
            <person name="Stuckert A."/>
        </authorList>
    </citation>
    <scope>NUCLEOTIDE SEQUENCE</scope>
</reference>
<evidence type="ECO:0000313" key="3">
    <source>
        <dbReference type="EMBL" id="CAJ0937908.1"/>
    </source>
</evidence>
<proteinExistence type="inferred from homology"/>
<comment type="caution">
    <text evidence="3">The sequence shown here is derived from an EMBL/GenBank/DDBJ whole genome shotgun (WGS) entry which is preliminary data.</text>
</comment>
<organism evidence="3 4">
    <name type="scientific">Ranitomeya imitator</name>
    <name type="common">mimic poison frog</name>
    <dbReference type="NCBI Taxonomy" id="111125"/>
    <lineage>
        <taxon>Eukaryota</taxon>
        <taxon>Metazoa</taxon>
        <taxon>Chordata</taxon>
        <taxon>Craniata</taxon>
        <taxon>Vertebrata</taxon>
        <taxon>Euteleostomi</taxon>
        <taxon>Amphibia</taxon>
        <taxon>Batrachia</taxon>
        <taxon>Anura</taxon>
        <taxon>Neobatrachia</taxon>
        <taxon>Hyloidea</taxon>
        <taxon>Dendrobatidae</taxon>
        <taxon>Dendrobatinae</taxon>
        <taxon>Ranitomeya</taxon>
    </lineage>
</organism>
<protein>
    <recommendedName>
        <fullName evidence="2">Secernin-2</fullName>
    </recommendedName>
</protein>
<sequence length="258" mass="28915">MAAYPSSCDCFVSFPPASLSPTVVFAKNSDRPRMEVQEVVYYGAATYPRGAKVMCTYIEVEQAPRTLAVLVKSSSLVVGCRNGCANEMGVCIGNEAVWTKEPVEERDALLGMDFRSDWHWSVPILLKMLSAGKSLTCSPNMDREVAARRTPEPFMYHNTFLLCDRLEAYVLETAGQLLVGRENYRAPVIIYNQLSVSTSIWQGQHLSSVHLPGHRGGGGGGWWNGTEEFNFRTAYFFKDTTKCVWRQQKQDTKLGKNY</sequence>
<name>A0ABN9LEC3_9NEOB</name>